<dbReference type="KEGG" id="bot:CIT37_36160"/>
<evidence type="ECO:0000256" key="4">
    <source>
        <dbReference type="PIRSR" id="PIRSR000390-2"/>
    </source>
</evidence>
<dbReference type="GO" id="GO:0000271">
    <property type="term" value="P:polysaccharide biosynthetic process"/>
    <property type="evidence" value="ECO:0007669"/>
    <property type="project" value="TreeGrafter"/>
</dbReference>
<keyword evidence="10" id="KW-1185">Reference proteome</keyword>
<dbReference type="InterPro" id="IPR015421">
    <property type="entry name" value="PyrdxlP-dep_Trfase_major"/>
</dbReference>
<evidence type="ECO:0000256" key="2">
    <source>
        <dbReference type="ARBA" id="ARBA00037999"/>
    </source>
</evidence>
<organism evidence="7 9">
    <name type="scientific">Bradyrhizobium ottawaense</name>
    <dbReference type="NCBI Taxonomy" id="931866"/>
    <lineage>
        <taxon>Bacteria</taxon>
        <taxon>Pseudomonadati</taxon>
        <taxon>Pseudomonadota</taxon>
        <taxon>Alphaproteobacteria</taxon>
        <taxon>Hyphomicrobiales</taxon>
        <taxon>Nitrobacteraceae</taxon>
        <taxon>Bradyrhizobium</taxon>
    </lineage>
</organism>
<keyword evidence="7" id="KW-0032">Aminotransferase</keyword>
<dbReference type="EMBL" id="JBGBZJ010000003">
    <property type="protein sequence ID" value="MEY9456862.1"/>
    <property type="molecule type" value="Genomic_DNA"/>
</dbReference>
<dbReference type="AlphaFoldDB" id="A0A2U8PGW9"/>
<feature type="region of interest" description="Disordered" evidence="6">
    <location>
        <begin position="367"/>
        <end position="392"/>
    </location>
</feature>
<dbReference type="GO" id="GO:0030170">
    <property type="term" value="F:pyridoxal phosphate binding"/>
    <property type="evidence" value="ECO:0007669"/>
    <property type="project" value="TreeGrafter"/>
</dbReference>
<evidence type="ECO:0000256" key="5">
    <source>
        <dbReference type="RuleBase" id="RU004508"/>
    </source>
</evidence>
<feature type="modified residue" description="N6-(pyridoxal phosphate)lysine" evidence="4">
    <location>
        <position position="185"/>
    </location>
</feature>
<proteinExistence type="inferred from homology"/>
<dbReference type="Pfam" id="PF01041">
    <property type="entry name" value="DegT_DnrJ_EryC1"/>
    <property type="match status" value="1"/>
</dbReference>
<dbReference type="SUPFAM" id="SSF53383">
    <property type="entry name" value="PLP-dependent transferases"/>
    <property type="match status" value="1"/>
</dbReference>
<accession>A0A5H2Z003</accession>
<reference evidence="7" key="3">
    <citation type="journal article" date="2018" name="Microbiol. Resour. Announc.">
        <title>Complete Genome Sequence of Bradyrhizobium ottawaense OO99(T), an Efficient Nitrogen-Fixing Symbiont of Soybean.</title>
        <authorList>
            <person name="Nguyen H.D.T."/>
            <person name="Cloutier S."/>
            <person name="Bromfield E.S.P."/>
        </authorList>
    </citation>
    <scope>NUCLEOTIDE SEQUENCE</scope>
    <source>
        <strain evidence="7">OO99</strain>
    </source>
</reference>
<dbReference type="GO" id="GO:0008483">
    <property type="term" value="F:transaminase activity"/>
    <property type="evidence" value="ECO:0007669"/>
    <property type="project" value="UniProtKB-KW"/>
</dbReference>
<dbReference type="PIRSF" id="PIRSF000390">
    <property type="entry name" value="PLP_StrS"/>
    <property type="match status" value="1"/>
</dbReference>
<dbReference type="OrthoDB" id="9768668at2"/>
<evidence type="ECO:0000313" key="9">
    <source>
        <dbReference type="Proteomes" id="UP000215703"/>
    </source>
</evidence>
<evidence type="ECO:0000313" key="8">
    <source>
        <dbReference type="EMBL" id="MEY9456862.1"/>
    </source>
</evidence>
<dbReference type="InterPro" id="IPR000653">
    <property type="entry name" value="DegT/StrS_aminotransferase"/>
</dbReference>
<feature type="active site" description="Proton acceptor" evidence="3">
    <location>
        <position position="185"/>
    </location>
</feature>
<reference evidence="7 9" key="2">
    <citation type="journal article" date="2017" name="Syst. Appl. Microbiol.">
        <title>Soybeans inoculated with root zone soils of Canadian native legumes harbour diverse and novel Bradyrhizobium spp. that possess agricultural potential.</title>
        <authorList>
            <person name="Bromfield E.S.P."/>
            <person name="Cloutier S."/>
            <person name="Tambong J.T."/>
            <person name="Tran Thi T.V."/>
        </authorList>
    </citation>
    <scope>NUCLEOTIDE SEQUENCE [LARGE SCALE GENOMIC DNA]</scope>
    <source>
        <strain evidence="7 9">OO99</strain>
    </source>
</reference>
<dbReference type="Proteomes" id="UP001565369">
    <property type="component" value="Unassembled WGS sequence"/>
</dbReference>
<accession>A0A2U8PGW9</accession>
<dbReference type="RefSeq" id="WP_028143647.1">
    <property type="nucleotide sequence ID" value="NZ_AP021854.1"/>
</dbReference>
<dbReference type="PANTHER" id="PTHR30244">
    <property type="entry name" value="TRANSAMINASE"/>
    <property type="match status" value="1"/>
</dbReference>
<sequence length="392" mass="42993">MIPFLDLKAQYCQIKPEVDAAVARVVSSGHFVLGPEVAAFEGRFAEYCRTARCLTVNSGTSALHLALLAAGVGPGDEVITVSMTFVATTAAILYSGAKPVFVDVDPVTWTMDPGLIEAAITPRTRAIVPVHLHGLMADMDPIMSIAQRYGLVVIEDAAQAHGAEYRGRRAGSIGDLGCFSFYPGKNLGAFGEGGAVVTDRPEFAHRVSLLRDWGQETKYDHVIPGYNYRMDEIQSAVLNVKLDYIEGWTEARRSIAERYNELLSELPFARPRPPSYSRHVYHVYSIRLQRRDDALTLLREAGIGAGIHYPIPVHLQKAYAELGYRAGDLPVTEMLANDFLSLPIYPELLPDRATEIVSTLRNAGALRPSEAAGNRAQQSQSFTTRSCNRRAS</sequence>
<keyword evidence="7" id="KW-0808">Transferase</keyword>
<dbReference type="Gene3D" id="3.90.1150.10">
    <property type="entry name" value="Aspartate Aminotransferase, domain 1"/>
    <property type="match status" value="1"/>
</dbReference>
<reference evidence="7 9" key="1">
    <citation type="journal article" date="2014" name="Int. J. Syst. Evol. Microbiol.">
        <title>Bradyrhizobium ottawaense sp. nov., a symbiotic nitrogen fixing bacterium from root nodules of soybeans in Canada.</title>
        <authorList>
            <person name="Yu X."/>
            <person name="Cloutier S."/>
            <person name="Tambong J.T."/>
            <person name="Bromfield E.S."/>
        </authorList>
    </citation>
    <scope>NUCLEOTIDE SEQUENCE [LARGE SCALE GENOMIC DNA]</scope>
    <source>
        <strain evidence="7 9">OO99</strain>
    </source>
</reference>
<protein>
    <submittedName>
        <fullName evidence="7">DegT/DnrJ/EryC1/StrS family aminotransferase</fullName>
    </submittedName>
    <submittedName>
        <fullName evidence="8">dTDP-4-amino-4,6-dideoxygalactose transaminase</fullName>
    </submittedName>
</protein>
<dbReference type="GeneID" id="92968097"/>
<comment type="similarity">
    <text evidence="2 5">Belongs to the DegT/DnrJ/EryC1 family.</text>
</comment>
<feature type="compositionally biased region" description="Polar residues" evidence="6">
    <location>
        <begin position="375"/>
        <end position="386"/>
    </location>
</feature>
<dbReference type="EMBL" id="CP029425">
    <property type="protein sequence ID" value="AWL96948.1"/>
    <property type="molecule type" value="Genomic_DNA"/>
</dbReference>
<reference evidence="8 10" key="4">
    <citation type="submission" date="2024-07" db="EMBL/GenBank/DDBJ databases">
        <title>Genomic Encyclopedia of Type Strains, Phase V (KMG-V): Genome sequencing to study the core and pangenomes of soil and plant-associated prokaryotes.</title>
        <authorList>
            <person name="Whitman W."/>
        </authorList>
    </citation>
    <scope>NUCLEOTIDE SEQUENCE [LARGE SCALE GENOMIC DNA]</scope>
    <source>
        <strain evidence="8 10">USDA 152</strain>
    </source>
</reference>
<evidence type="ECO:0000256" key="1">
    <source>
        <dbReference type="ARBA" id="ARBA00022898"/>
    </source>
</evidence>
<dbReference type="Proteomes" id="UP000215703">
    <property type="component" value="Chromosome"/>
</dbReference>
<dbReference type="FunFam" id="3.40.640.10:FF:000089">
    <property type="entry name" value="Aminotransferase, DegT/DnrJ/EryC1/StrS family"/>
    <property type="match status" value="1"/>
</dbReference>
<dbReference type="InterPro" id="IPR015424">
    <property type="entry name" value="PyrdxlP-dep_Trfase"/>
</dbReference>
<dbReference type="Gene3D" id="3.40.640.10">
    <property type="entry name" value="Type I PLP-dependent aspartate aminotransferase-like (Major domain)"/>
    <property type="match status" value="1"/>
</dbReference>
<evidence type="ECO:0000256" key="6">
    <source>
        <dbReference type="SAM" id="MobiDB-lite"/>
    </source>
</evidence>
<evidence type="ECO:0000256" key="3">
    <source>
        <dbReference type="PIRSR" id="PIRSR000390-1"/>
    </source>
</evidence>
<dbReference type="InterPro" id="IPR015422">
    <property type="entry name" value="PyrdxlP-dep_Trfase_small"/>
</dbReference>
<name>A0A2U8PGW9_9BRAD</name>
<evidence type="ECO:0000313" key="10">
    <source>
        <dbReference type="Proteomes" id="UP001565369"/>
    </source>
</evidence>
<gene>
    <name evidence="8" type="ORF">ABIG07_005810</name>
    <name evidence="7" type="ORF">CIT37_36160</name>
</gene>
<evidence type="ECO:0000313" key="7">
    <source>
        <dbReference type="EMBL" id="AWL96948.1"/>
    </source>
</evidence>
<keyword evidence="1 4" id="KW-0663">Pyridoxal phosphate</keyword>
<dbReference type="CDD" id="cd00616">
    <property type="entry name" value="AHBA_syn"/>
    <property type="match status" value="1"/>
</dbReference>
<dbReference type="PANTHER" id="PTHR30244:SF36">
    <property type="entry name" value="3-OXO-GLUCOSE-6-PHOSPHATE:GLUTAMATE AMINOTRANSFERASE"/>
    <property type="match status" value="1"/>
</dbReference>